<comment type="similarity">
    <text evidence="1">Belongs to the type A lantibiotic family.</text>
</comment>
<dbReference type="GO" id="GO:0031640">
    <property type="term" value="P:killing of cells of another organism"/>
    <property type="evidence" value="ECO:0007669"/>
    <property type="project" value="UniProtKB-KW"/>
</dbReference>
<dbReference type="InterPro" id="IPR007682">
    <property type="entry name" value="Lantibiotic_typ-A_Lactobact"/>
</dbReference>
<evidence type="ECO:0000313" key="8">
    <source>
        <dbReference type="Proteomes" id="UP000003188"/>
    </source>
</evidence>
<evidence type="ECO:0000313" key="7">
    <source>
        <dbReference type="EMBL" id="EDT72694.1"/>
    </source>
</evidence>
<dbReference type="RefSeq" id="WP_003473800.1">
    <property type="nucleotide sequence ID" value="NZ_ABOO01000006.1"/>
</dbReference>
<dbReference type="GO" id="GO:0005576">
    <property type="term" value="C:extracellular region"/>
    <property type="evidence" value="ECO:0007669"/>
    <property type="project" value="InterPro"/>
</dbReference>
<keyword evidence="2" id="KW-0929">Antimicrobial</keyword>
<comment type="caution">
    <text evidence="7">The sequence shown here is derived from an EMBL/GenBank/DDBJ whole genome shotgun (WGS) entry which is preliminary data.</text>
</comment>
<dbReference type="Pfam" id="PF04604">
    <property type="entry name" value="L_biotic_typeA"/>
    <property type="match status" value="1"/>
</dbReference>
<dbReference type="Proteomes" id="UP000003188">
    <property type="component" value="Unassembled WGS sequence"/>
</dbReference>
<organism evidence="7 8">
    <name type="scientific">Clostridium perfringens D str. JGS1721</name>
    <dbReference type="NCBI Taxonomy" id="488537"/>
    <lineage>
        <taxon>Bacteria</taxon>
        <taxon>Bacillati</taxon>
        <taxon>Bacillota</taxon>
        <taxon>Clostridia</taxon>
        <taxon>Eubacteriales</taxon>
        <taxon>Clostridiaceae</taxon>
        <taxon>Clostridium</taxon>
    </lineage>
</organism>
<dbReference type="AlphaFoldDB" id="B1V0D8"/>
<evidence type="ECO:0000256" key="3">
    <source>
        <dbReference type="ARBA" id="ARBA00022784"/>
    </source>
</evidence>
<sequence>MMKQLDKKSKTGIYVQVASDKELELLVGGAGAGFIKTLTKDCPEVVSQVCGSFFGWVSACKNC</sequence>
<reference evidence="7 8" key="1">
    <citation type="submission" date="2008-03" db="EMBL/GenBank/DDBJ databases">
        <authorList>
            <person name="Paulsen I."/>
            <person name="Sebastian Y."/>
        </authorList>
    </citation>
    <scope>NUCLEOTIDE SEQUENCE [LARGE SCALE GENOMIC DNA]</scope>
    <source>
        <strain evidence="8">D str. JGS1721</strain>
    </source>
</reference>
<keyword evidence="3" id="KW-0883">Thioether bond</keyword>
<accession>B1V0D8</accession>
<keyword evidence="4" id="KW-0425">Lantibiotic</keyword>
<gene>
    <name evidence="7" type="ORF">CJD_0433</name>
</gene>
<evidence type="ECO:0000256" key="2">
    <source>
        <dbReference type="ARBA" id="ARBA00022529"/>
    </source>
</evidence>
<name>B1V0D8_CLOPF</name>
<dbReference type="GO" id="GO:0042742">
    <property type="term" value="P:defense response to bacterium"/>
    <property type="evidence" value="ECO:0007669"/>
    <property type="project" value="UniProtKB-KW"/>
</dbReference>
<protein>
    <submittedName>
        <fullName evidence="7">Conserved domain protein</fullName>
    </submittedName>
</protein>
<evidence type="ECO:0000256" key="6">
    <source>
        <dbReference type="ARBA" id="ARBA00023048"/>
    </source>
</evidence>
<keyword evidence="6" id="KW-0078">Bacteriocin</keyword>
<evidence type="ECO:0000256" key="5">
    <source>
        <dbReference type="ARBA" id="ARBA00023022"/>
    </source>
</evidence>
<keyword evidence="5" id="KW-0044">Antibiotic</keyword>
<dbReference type="GO" id="GO:0005102">
    <property type="term" value="F:signaling receptor binding"/>
    <property type="evidence" value="ECO:0007669"/>
    <property type="project" value="UniProtKB-KW"/>
</dbReference>
<evidence type="ECO:0000256" key="4">
    <source>
        <dbReference type="ARBA" id="ARBA00022789"/>
    </source>
</evidence>
<evidence type="ECO:0000256" key="1">
    <source>
        <dbReference type="ARBA" id="ARBA00009379"/>
    </source>
</evidence>
<proteinExistence type="inferred from homology"/>
<dbReference type="EMBL" id="ABOO01000006">
    <property type="protein sequence ID" value="EDT72694.1"/>
    <property type="molecule type" value="Genomic_DNA"/>
</dbReference>